<evidence type="ECO:0000259" key="1">
    <source>
        <dbReference type="Pfam" id="PF06985"/>
    </source>
</evidence>
<evidence type="ECO:0000313" key="3">
    <source>
        <dbReference type="Proteomes" id="UP001232148"/>
    </source>
</evidence>
<dbReference type="PANTHER" id="PTHR24148">
    <property type="entry name" value="ANKYRIN REPEAT DOMAIN-CONTAINING PROTEIN 39 HOMOLOG-RELATED"/>
    <property type="match status" value="1"/>
</dbReference>
<name>A0AAD9H613_9PEZI</name>
<organism evidence="2 3">
    <name type="scientific">Colletotrichum zoysiae</name>
    <dbReference type="NCBI Taxonomy" id="1216348"/>
    <lineage>
        <taxon>Eukaryota</taxon>
        <taxon>Fungi</taxon>
        <taxon>Dikarya</taxon>
        <taxon>Ascomycota</taxon>
        <taxon>Pezizomycotina</taxon>
        <taxon>Sordariomycetes</taxon>
        <taxon>Hypocreomycetidae</taxon>
        <taxon>Glomerellales</taxon>
        <taxon>Glomerellaceae</taxon>
        <taxon>Colletotrichum</taxon>
        <taxon>Colletotrichum graminicola species complex</taxon>
    </lineage>
</organism>
<reference evidence="2" key="1">
    <citation type="submission" date="2021-06" db="EMBL/GenBank/DDBJ databases">
        <title>Comparative genomics, transcriptomics and evolutionary studies reveal genomic signatures of adaptation to plant cell wall in hemibiotrophic fungi.</title>
        <authorList>
            <consortium name="DOE Joint Genome Institute"/>
            <person name="Baroncelli R."/>
            <person name="Diaz J.F."/>
            <person name="Benocci T."/>
            <person name="Peng M."/>
            <person name="Battaglia E."/>
            <person name="Haridas S."/>
            <person name="Andreopoulos W."/>
            <person name="Labutti K."/>
            <person name="Pangilinan J."/>
            <person name="Floch G.L."/>
            <person name="Makela M.R."/>
            <person name="Henrissat B."/>
            <person name="Grigoriev I.V."/>
            <person name="Crouch J.A."/>
            <person name="De Vries R.P."/>
            <person name="Sukno S.A."/>
            <person name="Thon M.R."/>
        </authorList>
    </citation>
    <scope>NUCLEOTIDE SEQUENCE</scope>
    <source>
        <strain evidence="2">MAFF235873</strain>
    </source>
</reference>
<sequence length="605" mass="67438">MTMDTNNHYSYSPLSGPRSTRLIILYASKDTKSPLSCKLVEIDIDAPPAYQALSYTWDDEIPSEPMAVTDEGNANPRSQTLLVTPNCAAALRLLRKRIRPEDQASKVGLWADAVCINQSSNAEKSVQVAMMATIYKNARDVVVWLGERWTPRRRKYLLPTQIIGPFVKTDITDVWGPISQRLDGLVSKQLITRIYLKSYLYNLAVARALTAFLLRVSPHRVPLGIQQAPYWSRAWTVQEFAHPSASLLCLDAGLCHFRRLMVLTNFMAWPNTDSNMEFHAMCVRYSESSSQLPSMDFWKGIFDRKATEPRDKVFAMRELFPCILGGITVDYSLPVKEVFAEATRRVITATHSLDHLFFSVAALDANDFPSWAVDWAPAPDSDSSQLSKLFSLSHDSDSTRGAEPIFSFSEDGKTLFLSGKKIGQLGSCVGERIGDEEEESDSSGYPGTGTVPFLVSLPRVMLASQALDKTIRRACLLSLWDLIYWLLACYPHTRSIASKMKDKKRKAHPGGLHDFLVKNRPAHINLSVALRHERLFFTEDGQAGASVHTVQPGDSICLFAGLPTPFIIRQKGTGWMLVGPAVLSGAMDGELWPEDDGELSKWSIV</sequence>
<dbReference type="Pfam" id="PF26639">
    <property type="entry name" value="Het-6_barrel"/>
    <property type="match status" value="1"/>
</dbReference>
<dbReference type="InterPro" id="IPR010730">
    <property type="entry name" value="HET"/>
</dbReference>
<protein>
    <recommendedName>
        <fullName evidence="1">Heterokaryon incompatibility domain-containing protein</fullName>
    </recommendedName>
</protein>
<comment type="caution">
    <text evidence="2">The sequence shown here is derived from an EMBL/GenBank/DDBJ whole genome shotgun (WGS) entry which is preliminary data.</text>
</comment>
<dbReference type="InterPro" id="IPR052895">
    <property type="entry name" value="HetReg/Transcr_Mod"/>
</dbReference>
<dbReference type="Proteomes" id="UP001232148">
    <property type="component" value="Unassembled WGS sequence"/>
</dbReference>
<proteinExistence type="predicted"/>
<keyword evidence="3" id="KW-1185">Reference proteome</keyword>
<accession>A0AAD9H613</accession>
<dbReference type="AlphaFoldDB" id="A0AAD9H613"/>
<dbReference type="EMBL" id="MU843021">
    <property type="protein sequence ID" value="KAK2022893.1"/>
    <property type="molecule type" value="Genomic_DNA"/>
</dbReference>
<dbReference type="PANTHER" id="PTHR24148:SF82">
    <property type="entry name" value="HETEROKARYON INCOMPATIBILITY DOMAIN-CONTAINING PROTEIN"/>
    <property type="match status" value="1"/>
</dbReference>
<evidence type="ECO:0000313" key="2">
    <source>
        <dbReference type="EMBL" id="KAK2022893.1"/>
    </source>
</evidence>
<feature type="domain" description="Heterokaryon incompatibility" evidence="1">
    <location>
        <begin position="50"/>
        <end position="239"/>
    </location>
</feature>
<dbReference type="Pfam" id="PF06985">
    <property type="entry name" value="HET"/>
    <property type="match status" value="1"/>
</dbReference>
<gene>
    <name evidence="2" type="ORF">LX32DRAFT_572820</name>
</gene>